<proteinExistence type="predicted"/>
<protein>
    <submittedName>
        <fullName evidence="1">Uncharacterized protein</fullName>
    </submittedName>
</protein>
<evidence type="ECO:0000313" key="2">
    <source>
        <dbReference type="Proteomes" id="UP000828390"/>
    </source>
</evidence>
<sequence>MKDTLTKLQAPLKSDVDKCPTLRGELKQLGDAFQDISDKSKQELSLIATLRVVGSWPLWQEREMGLRDQSNSASTAKLTPLLWGKMKTT</sequence>
<accession>A0A9D4BMV1</accession>
<name>A0A9D4BMV1_DREPO</name>
<gene>
    <name evidence="1" type="ORF">DPMN_076942</name>
</gene>
<comment type="caution">
    <text evidence="1">The sequence shown here is derived from an EMBL/GenBank/DDBJ whole genome shotgun (WGS) entry which is preliminary data.</text>
</comment>
<organism evidence="1 2">
    <name type="scientific">Dreissena polymorpha</name>
    <name type="common">Zebra mussel</name>
    <name type="synonym">Mytilus polymorpha</name>
    <dbReference type="NCBI Taxonomy" id="45954"/>
    <lineage>
        <taxon>Eukaryota</taxon>
        <taxon>Metazoa</taxon>
        <taxon>Spiralia</taxon>
        <taxon>Lophotrochozoa</taxon>
        <taxon>Mollusca</taxon>
        <taxon>Bivalvia</taxon>
        <taxon>Autobranchia</taxon>
        <taxon>Heteroconchia</taxon>
        <taxon>Euheterodonta</taxon>
        <taxon>Imparidentia</taxon>
        <taxon>Neoheterodontei</taxon>
        <taxon>Myida</taxon>
        <taxon>Dreissenoidea</taxon>
        <taxon>Dreissenidae</taxon>
        <taxon>Dreissena</taxon>
    </lineage>
</organism>
<evidence type="ECO:0000313" key="1">
    <source>
        <dbReference type="EMBL" id="KAH3701944.1"/>
    </source>
</evidence>
<dbReference type="Proteomes" id="UP000828390">
    <property type="component" value="Unassembled WGS sequence"/>
</dbReference>
<dbReference type="AlphaFoldDB" id="A0A9D4BMV1"/>
<keyword evidence="2" id="KW-1185">Reference proteome</keyword>
<reference evidence="1" key="2">
    <citation type="submission" date="2020-11" db="EMBL/GenBank/DDBJ databases">
        <authorList>
            <person name="McCartney M.A."/>
            <person name="Auch B."/>
            <person name="Kono T."/>
            <person name="Mallez S."/>
            <person name="Becker A."/>
            <person name="Gohl D.M."/>
            <person name="Silverstein K.A.T."/>
            <person name="Koren S."/>
            <person name="Bechman K.B."/>
            <person name="Herman A."/>
            <person name="Abrahante J.E."/>
            <person name="Garbe J."/>
        </authorList>
    </citation>
    <scope>NUCLEOTIDE SEQUENCE</scope>
    <source>
        <strain evidence="1">Duluth1</strain>
        <tissue evidence="1">Whole animal</tissue>
    </source>
</reference>
<dbReference type="EMBL" id="JAIWYP010000015">
    <property type="protein sequence ID" value="KAH3701944.1"/>
    <property type="molecule type" value="Genomic_DNA"/>
</dbReference>
<reference evidence="1" key="1">
    <citation type="journal article" date="2019" name="bioRxiv">
        <title>The Genome of the Zebra Mussel, Dreissena polymorpha: A Resource for Invasive Species Research.</title>
        <authorList>
            <person name="McCartney M.A."/>
            <person name="Auch B."/>
            <person name="Kono T."/>
            <person name="Mallez S."/>
            <person name="Zhang Y."/>
            <person name="Obille A."/>
            <person name="Becker A."/>
            <person name="Abrahante J.E."/>
            <person name="Garbe J."/>
            <person name="Badalamenti J.P."/>
            <person name="Herman A."/>
            <person name="Mangelson H."/>
            <person name="Liachko I."/>
            <person name="Sullivan S."/>
            <person name="Sone E.D."/>
            <person name="Koren S."/>
            <person name="Silverstein K.A.T."/>
            <person name="Beckman K.B."/>
            <person name="Gohl D.M."/>
        </authorList>
    </citation>
    <scope>NUCLEOTIDE SEQUENCE</scope>
    <source>
        <strain evidence="1">Duluth1</strain>
        <tissue evidence="1">Whole animal</tissue>
    </source>
</reference>